<evidence type="ECO:0000256" key="1">
    <source>
        <dbReference type="ARBA" id="ARBA00022857"/>
    </source>
</evidence>
<dbReference type="InterPro" id="IPR013154">
    <property type="entry name" value="ADH-like_N"/>
</dbReference>
<dbReference type="CDD" id="cd05289">
    <property type="entry name" value="MDR_like_2"/>
    <property type="match status" value="1"/>
</dbReference>
<proteinExistence type="predicted"/>
<protein>
    <recommendedName>
        <fullName evidence="2">Enoyl reductase (ER) domain-containing protein</fullName>
    </recommendedName>
</protein>
<evidence type="ECO:0000259" key="2">
    <source>
        <dbReference type="SMART" id="SM00829"/>
    </source>
</evidence>
<reference evidence="3 4" key="1">
    <citation type="submission" date="2016-10" db="EMBL/GenBank/DDBJ databases">
        <title>Evaluation of Human, Animal and Environmental Mycobacterium chelonae Isolates by Core Genome Phylogenomic Analysis, Targeted Gene Comparison, and Anti-microbial Susceptibility Patterns: A Tale of Mistaken Identities.</title>
        <authorList>
            <person name="Fogelson S.B."/>
            <person name="Camus A.C."/>
            <person name="Lorenz W."/>
            <person name="Vasireddy R."/>
            <person name="Vasireddy S."/>
            <person name="Smith T."/>
            <person name="Brown-Elliott B.A."/>
            <person name="Wallace R.J.Jr."/>
            <person name="Hasan N.A."/>
            <person name="Reischl U."/>
            <person name="Sanchez S."/>
        </authorList>
    </citation>
    <scope>NUCLEOTIDE SEQUENCE [LARGE SCALE GENOMIC DNA]</scope>
    <source>
        <strain evidence="3 4">42895</strain>
    </source>
</reference>
<evidence type="ECO:0000313" key="3">
    <source>
        <dbReference type="EMBL" id="OHT48181.1"/>
    </source>
</evidence>
<feature type="domain" description="Enoyl reductase (ER)" evidence="2">
    <location>
        <begin position="10"/>
        <end position="312"/>
    </location>
</feature>
<name>A0AB73M4M8_MYCCH</name>
<comment type="caution">
    <text evidence="3">The sequence shown here is derived from an EMBL/GenBank/DDBJ whole genome shotgun (WGS) entry which is preliminary data.</text>
</comment>
<organism evidence="3 4">
    <name type="scientific">Mycobacteroides chelonae</name>
    <name type="common">Mycobacterium chelonae</name>
    <dbReference type="NCBI Taxonomy" id="1774"/>
    <lineage>
        <taxon>Bacteria</taxon>
        <taxon>Bacillati</taxon>
        <taxon>Actinomycetota</taxon>
        <taxon>Actinomycetes</taxon>
        <taxon>Mycobacteriales</taxon>
        <taxon>Mycobacteriaceae</taxon>
        <taxon>Mycobacteroides</taxon>
    </lineage>
</organism>
<dbReference type="InterPro" id="IPR051603">
    <property type="entry name" value="Zinc-ADH_QOR/CCCR"/>
</dbReference>
<keyword evidence="1" id="KW-0521">NADP</keyword>
<dbReference type="GO" id="GO:0016491">
    <property type="term" value="F:oxidoreductase activity"/>
    <property type="evidence" value="ECO:0007669"/>
    <property type="project" value="InterPro"/>
</dbReference>
<dbReference type="InterPro" id="IPR036291">
    <property type="entry name" value="NAD(P)-bd_dom_sf"/>
</dbReference>
<dbReference type="Pfam" id="PF13602">
    <property type="entry name" value="ADH_zinc_N_2"/>
    <property type="match status" value="1"/>
</dbReference>
<dbReference type="InterPro" id="IPR011032">
    <property type="entry name" value="GroES-like_sf"/>
</dbReference>
<dbReference type="PANTHER" id="PTHR44154:SF1">
    <property type="entry name" value="QUINONE OXIDOREDUCTASE"/>
    <property type="match status" value="1"/>
</dbReference>
<dbReference type="Pfam" id="PF08240">
    <property type="entry name" value="ADH_N"/>
    <property type="match status" value="1"/>
</dbReference>
<dbReference type="Gene3D" id="3.90.180.10">
    <property type="entry name" value="Medium-chain alcohol dehydrogenases, catalytic domain"/>
    <property type="match status" value="1"/>
</dbReference>
<dbReference type="Proteomes" id="UP000180113">
    <property type="component" value="Unassembled WGS sequence"/>
</dbReference>
<dbReference type="InterPro" id="IPR020843">
    <property type="entry name" value="ER"/>
</dbReference>
<dbReference type="SUPFAM" id="SSF51735">
    <property type="entry name" value="NAD(P)-binding Rossmann-fold domains"/>
    <property type="match status" value="1"/>
</dbReference>
<dbReference type="RefSeq" id="WP_070919070.1">
    <property type="nucleotide sequence ID" value="NZ_CP058976.1"/>
</dbReference>
<dbReference type="PANTHER" id="PTHR44154">
    <property type="entry name" value="QUINONE OXIDOREDUCTASE"/>
    <property type="match status" value="1"/>
</dbReference>
<dbReference type="EMBL" id="MLHW01000019">
    <property type="protein sequence ID" value="OHT48181.1"/>
    <property type="molecule type" value="Genomic_DNA"/>
</dbReference>
<gene>
    <name evidence="3" type="ORF">BKG62_21335</name>
</gene>
<evidence type="ECO:0000313" key="4">
    <source>
        <dbReference type="Proteomes" id="UP000180113"/>
    </source>
</evidence>
<dbReference type="SUPFAM" id="SSF50129">
    <property type="entry name" value="GroES-like"/>
    <property type="match status" value="1"/>
</dbReference>
<accession>A0AB73M4M8</accession>
<sequence length="314" mass="32477">MRAVGFETFGGPEVMKVLDLPEPRPGHGQVRIRVVAADINISDIGARNGANGYRPEWFPLHDGPYVVGWDAAGVIDEVGEGVDTFKPGDAVLALLHPKLTLGAQAEFVVADIASVVAAPRGKTLVEASTLLMNAVTARVLLDTLGLSRGDAIAVTGAAGAVGGYAVQLAKADGLHVIADASDADRDLVEALGADVVVERGKGFAQAVLDTYGPVAGALDSALLDDALVPAVSDDGIIASPRPSQSGGHPRGIKSTFEAVFDWLDATEKLAVVRDAVEAGALTLRVADVYLPDQAAEAHRRLEAGGVRGRLVITF</sequence>
<dbReference type="AlphaFoldDB" id="A0AB73M4M8"/>
<dbReference type="Gene3D" id="3.40.50.720">
    <property type="entry name" value="NAD(P)-binding Rossmann-like Domain"/>
    <property type="match status" value="1"/>
</dbReference>
<dbReference type="SMART" id="SM00829">
    <property type="entry name" value="PKS_ER"/>
    <property type="match status" value="1"/>
</dbReference>